<dbReference type="InterPro" id="IPR038905">
    <property type="entry name" value="ARMC2"/>
</dbReference>
<name>A0AAD5M168_PYTIN</name>
<dbReference type="InterPro" id="IPR011989">
    <property type="entry name" value="ARM-like"/>
</dbReference>
<protein>
    <submittedName>
        <fullName evidence="2">Uncharacterized protein</fullName>
    </submittedName>
</protein>
<gene>
    <name evidence="2" type="ORF">P43SY_002503</name>
</gene>
<dbReference type="Proteomes" id="UP001209570">
    <property type="component" value="Unassembled WGS sequence"/>
</dbReference>
<organism evidence="2 3">
    <name type="scientific">Pythium insidiosum</name>
    <name type="common">Pythiosis disease agent</name>
    <dbReference type="NCBI Taxonomy" id="114742"/>
    <lineage>
        <taxon>Eukaryota</taxon>
        <taxon>Sar</taxon>
        <taxon>Stramenopiles</taxon>
        <taxon>Oomycota</taxon>
        <taxon>Peronosporomycetes</taxon>
        <taxon>Pythiales</taxon>
        <taxon>Pythiaceae</taxon>
        <taxon>Pythium</taxon>
    </lineage>
</organism>
<dbReference type="Gene3D" id="1.25.10.10">
    <property type="entry name" value="Leucine-rich Repeat Variant"/>
    <property type="match status" value="1"/>
</dbReference>
<dbReference type="SUPFAM" id="SSF48371">
    <property type="entry name" value="ARM repeat"/>
    <property type="match status" value="1"/>
</dbReference>
<accession>A0AAD5M168</accession>
<sequence>MVTSFLEHTELMVNVSRILGKLTLHEAPRSQINQTQEHGERSLVLSAQQQLDNKFQDVLLVRVFFVLGNLCAGNDRNRELLGVELDALPALLQSLVFYGRRYSGSQPSAEDSDVLVKLVRLLANVAINADAGAALNGHVESLRELLDVLDLARSRDDDELALNIVSCLTNLSYYCTTTPTTTQPHSHSQFFIHVHRIAIAKQLAPILWDRNEEAVVEVTRADYDYSYSYGYDDDGREAHATDRHDDADANDDDAAAGQTQLEADAEAQTDSKSGVDLESRLDRDRDRDRELDLHADGDADTAEGQTAGDWLCGTRTTMQSVKYMKSLAIATVVAVSAIVVAEAAPMDGQESTAFTTPVAVFSFLANTVYQACCV</sequence>
<feature type="compositionally biased region" description="Basic and acidic residues" evidence="1">
    <location>
        <begin position="273"/>
        <end position="297"/>
    </location>
</feature>
<reference evidence="2" key="1">
    <citation type="submission" date="2021-12" db="EMBL/GenBank/DDBJ databases">
        <title>Prjna785345.</title>
        <authorList>
            <person name="Rujirawat T."/>
            <person name="Krajaejun T."/>
        </authorList>
    </citation>
    <scope>NUCLEOTIDE SEQUENCE</scope>
    <source>
        <strain evidence="2">Pi057C3</strain>
    </source>
</reference>
<feature type="region of interest" description="Disordered" evidence="1">
    <location>
        <begin position="234"/>
        <end position="307"/>
    </location>
</feature>
<dbReference type="GO" id="GO:0044782">
    <property type="term" value="P:cilium organization"/>
    <property type="evidence" value="ECO:0007669"/>
    <property type="project" value="TreeGrafter"/>
</dbReference>
<dbReference type="EMBL" id="JAKCXM010000772">
    <property type="protein sequence ID" value="KAJ0391960.1"/>
    <property type="molecule type" value="Genomic_DNA"/>
</dbReference>
<dbReference type="AlphaFoldDB" id="A0AAD5M168"/>
<evidence type="ECO:0000256" key="1">
    <source>
        <dbReference type="SAM" id="MobiDB-lite"/>
    </source>
</evidence>
<comment type="caution">
    <text evidence="2">The sequence shown here is derived from an EMBL/GenBank/DDBJ whole genome shotgun (WGS) entry which is preliminary data.</text>
</comment>
<keyword evidence="3" id="KW-1185">Reference proteome</keyword>
<proteinExistence type="predicted"/>
<evidence type="ECO:0000313" key="3">
    <source>
        <dbReference type="Proteomes" id="UP001209570"/>
    </source>
</evidence>
<feature type="compositionally biased region" description="Basic and acidic residues" evidence="1">
    <location>
        <begin position="236"/>
        <end position="247"/>
    </location>
</feature>
<dbReference type="InterPro" id="IPR016024">
    <property type="entry name" value="ARM-type_fold"/>
</dbReference>
<evidence type="ECO:0000313" key="2">
    <source>
        <dbReference type="EMBL" id="KAJ0391960.1"/>
    </source>
</evidence>
<dbReference type="PANTHER" id="PTHR21356">
    <property type="entry name" value="ARMADILLO REPEAT CONTAINING 2"/>
    <property type="match status" value="1"/>
</dbReference>
<dbReference type="PANTHER" id="PTHR21356:SF1">
    <property type="entry name" value="ARMADILLO REPEAT-CONTAINING PROTEIN 2"/>
    <property type="match status" value="1"/>
</dbReference>